<name>A0A5E4QNU4_9NEOP</name>
<gene>
    <name evidence="2" type="ORF">LSINAPIS_LOCUS10193</name>
</gene>
<accession>A0A5E4QNU4</accession>
<evidence type="ECO:0000313" key="3">
    <source>
        <dbReference type="Proteomes" id="UP000324832"/>
    </source>
</evidence>
<dbReference type="Proteomes" id="UP000324832">
    <property type="component" value="Unassembled WGS sequence"/>
</dbReference>
<dbReference type="AlphaFoldDB" id="A0A5E4QNU4"/>
<reference evidence="2 3" key="1">
    <citation type="submission" date="2017-07" db="EMBL/GenBank/DDBJ databases">
        <authorList>
            <person name="Talla V."/>
            <person name="Backstrom N."/>
        </authorList>
    </citation>
    <scope>NUCLEOTIDE SEQUENCE [LARGE SCALE GENOMIC DNA]</scope>
</reference>
<proteinExistence type="predicted"/>
<dbReference type="EMBL" id="FZQP02004045">
    <property type="protein sequence ID" value="VVC99292.1"/>
    <property type="molecule type" value="Genomic_DNA"/>
</dbReference>
<evidence type="ECO:0000256" key="1">
    <source>
        <dbReference type="SAM" id="MobiDB-lite"/>
    </source>
</evidence>
<keyword evidence="3" id="KW-1185">Reference proteome</keyword>
<evidence type="ECO:0000313" key="2">
    <source>
        <dbReference type="EMBL" id="VVC99292.1"/>
    </source>
</evidence>
<feature type="compositionally biased region" description="Basic and acidic residues" evidence="1">
    <location>
        <begin position="70"/>
        <end position="90"/>
    </location>
</feature>
<sequence>MFRSPQLPENKKSGDNEYVHVRCLVANIHKPKNVSRPPTCPDSPLESSLREESPSSMRECSPSVSEISDVNERSENSEGEQFKESHEIPTRRVKSNSIAGGYLMPPSSQHNKRRRPTFLHLNVGGGHDLLGPFSAGTHLNLPRFTVTAPPGEGRRLSHGFPFHGFALRRHSNTVNIQEI</sequence>
<protein>
    <submittedName>
        <fullName evidence="2">Uncharacterized protein</fullName>
    </submittedName>
</protein>
<feature type="region of interest" description="Disordered" evidence="1">
    <location>
        <begin position="27"/>
        <end position="113"/>
    </location>
</feature>
<organism evidence="2 3">
    <name type="scientific">Leptidea sinapis</name>
    <dbReference type="NCBI Taxonomy" id="189913"/>
    <lineage>
        <taxon>Eukaryota</taxon>
        <taxon>Metazoa</taxon>
        <taxon>Ecdysozoa</taxon>
        <taxon>Arthropoda</taxon>
        <taxon>Hexapoda</taxon>
        <taxon>Insecta</taxon>
        <taxon>Pterygota</taxon>
        <taxon>Neoptera</taxon>
        <taxon>Endopterygota</taxon>
        <taxon>Lepidoptera</taxon>
        <taxon>Glossata</taxon>
        <taxon>Ditrysia</taxon>
        <taxon>Papilionoidea</taxon>
        <taxon>Pieridae</taxon>
        <taxon>Dismorphiinae</taxon>
        <taxon>Leptidea</taxon>
    </lineage>
</organism>